<accession>A0ABP6XPF8</accession>
<name>A0ABP6XPF8_9ACTN</name>
<protein>
    <submittedName>
        <fullName evidence="1">Uncharacterized protein</fullName>
    </submittedName>
</protein>
<gene>
    <name evidence="1" type="ORF">GCM10022235_44260</name>
</gene>
<evidence type="ECO:0000313" key="1">
    <source>
        <dbReference type="EMBL" id="GAA3570159.1"/>
    </source>
</evidence>
<dbReference type="RefSeq" id="WP_344843400.1">
    <property type="nucleotide sequence ID" value="NZ_BAABAA010000006.1"/>
</dbReference>
<keyword evidence="2" id="KW-1185">Reference proteome</keyword>
<proteinExistence type="predicted"/>
<organism evidence="1 2">
    <name type="scientific">Kribbella ginsengisoli</name>
    <dbReference type="NCBI Taxonomy" id="363865"/>
    <lineage>
        <taxon>Bacteria</taxon>
        <taxon>Bacillati</taxon>
        <taxon>Actinomycetota</taxon>
        <taxon>Actinomycetes</taxon>
        <taxon>Propionibacteriales</taxon>
        <taxon>Kribbellaceae</taxon>
        <taxon>Kribbella</taxon>
    </lineage>
</organism>
<comment type="caution">
    <text evidence="1">The sequence shown here is derived from an EMBL/GenBank/DDBJ whole genome shotgun (WGS) entry which is preliminary data.</text>
</comment>
<sequence length="317" mass="33418">MEQSTGLSGPQARVAASDILAAIDLSTGSSAEQIARLEQAISSIDRLGGRCDDEIDRLSVLRMKESLRLLAGPDSTGGGGVLPGLATWDGTLLLDEVHVTGPLKQMYDQPAMPKSPETLRRYRFALSEMFHQQSHLLAAAGTSYRASMAAFADPAVRLLELGVTAAWTARHLDDYLQALGIPQLAPGIEQVSLPDGYPSYLPAAEALSTAIGRRVGLAPDEVLRRLNAVTPAGKWPEMTTLLLNASGLGAVVPPDHRAAVAGRVDQAMRAPLRAMATLRVTDGDEPGVQATSRAAGLASVDAAVGTIAAVRREYTTH</sequence>
<evidence type="ECO:0000313" key="2">
    <source>
        <dbReference type="Proteomes" id="UP001501222"/>
    </source>
</evidence>
<dbReference type="Proteomes" id="UP001501222">
    <property type="component" value="Unassembled WGS sequence"/>
</dbReference>
<dbReference type="EMBL" id="BAABAA010000006">
    <property type="protein sequence ID" value="GAA3570159.1"/>
    <property type="molecule type" value="Genomic_DNA"/>
</dbReference>
<reference evidence="2" key="1">
    <citation type="journal article" date="2019" name="Int. J. Syst. Evol. Microbiol.">
        <title>The Global Catalogue of Microorganisms (GCM) 10K type strain sequencing project: providing services to taxonomists for standard genome sequencing and annotation.</title>
        <authorList>
            <consortium name="The Broad Institute Genomics Platform"/>
            <consortium name="The Broad Institute Genome Sequencing Center for Infectious Disease"/>
            <person name="Wu L."/>
            <person name="Ma J."/>
        </authorList>
    </citation>
    <scope>NUCLEOTIDE SEQUENCE [LARGE SCALE GENOMIC DNA]</scope>
    <source>
        <strain evidence="2">JCM 16928</strain>
    </source>
</reference>